<evidence type="ECO:0000313" key="5">
    <source>
        <dbReference type="Proteomes" id="UP001302429"/>
    </source>
</evidence>
<dbReference type="PANTHER" id="PTHR30189:SF1">
    <property type="entry name" value="LPS-ASSEMBLY PROTEIN LPTD"/>
    <property type="match status" value="1"/>
</dbReference>
<organism evidence="4 5">
    <name type="scientific">Alterisphingorhabdus coralli</name>
    <dbReference type="NCBI Taxonomy" id="3071408"/>
    <lineage>
        <taxon>Bacteria</taxon>
        <taxon>Pseudomonadati</taxon>
        <taxon>Pseudomonadota</taxon>
        <taxon>Alphaproteobacteria</taxon>
        <taxon>Sphingomonadales</taxon>
        <taxon>Sphingomonadaceae</taxon>
        <taxon>Alterisphingorhabdus (ex Yan et al. 2024)</taxon>
    </lineage>
</organism>
<dbReference type="InterPro" id="IPR007543">
    <property type="entry name" value="LptD_C"/>
</dbReference>
<comment type="caution">
    <text evidence="1">Lacks conserved residue(s) required for the propagation of feature annotation.</text>
</comment>
<feature type="region of interest" description="Disordered" evidence="2">
    <location>
        <begin position="17"/>
        <end position="50"/>
    </location>
</feature>
<comment type="function">
    <text evidence="1">Involved in the assembly of lipopolysaccharide (LPS) at the surface of the outer membrane.</text>
</comment>
<dbReference type="GO" id="GO:0009279">
    <property type="term" value="C:cell outer membrane"/>
    <property type="evidence" value="ECO:0007669"/>
    <property type="project" value="UniProtKB-SubCell"/>
</dbReference>
<dbReference type="GO" id="GO:0043165">
    <property type="term" value="P:Gram-negative-bacterium-type cell outer membrane assembly"/>
    <property type="evidence" value="ECO:0007669"/>
    <property type="project" value="UniProtKB-UniRule"/>
</dbReference>
<evidence type="ECO:0000256" key="2">
    <source>
        <dbReference type="SAM" id="MobiDB-lite"/>
    </source>
</evidence>
<dbReference type="InterPro" id="IPR050218">
    <property type="entry name" value="LptD"/>
</dbReference>
<protein>
    <recommendedName>
        <fullName evidence="1">LPS-assembly protein LptD</fullName>
    </recommendedName>
</protein>
<dbReference type="Gene3D" id="2.60.450.10">
    <property type="entry name" value="Lipopolysaccharide (LPS) transport protein A like domain"/>
    <property type="match status" value="1"/>
</dbReference>
<keyword evidence="1" id="KW-0998">Cell outer membrane</keyword>
<keyword evidence="1" id="KW-0472">Membrane</keyword>
<feature type="compositionally biased region" description="Low complexity" evidence="2">
    <location>
        <begin position="17"/>
        <end position="26"/>
    </location>
</feature>
<dbReference type="KEGG" id="acoa:RB602_10360"/>
<dbReference type="GO" id="GO:1990351">
    <property type="term" value="C:transporter complex"/>
    <property type="evidence" value="ECO:0007669"/>
    <property type="project" value="TreeGrafter"/>
</dbReference>
<comment type="similarity">
    <text evidence="1">Belongs to the LptD family.</text>
</comment>
<gene>
    <name evidence="1 4" type="primary">lptD</name>
    <name evidence="4" type="ORF">RB602_10360</name>
</gene>
<accession>A0AA97F6N8</accession>
<dbReference type="AlphaFoldDB" id="A0AA97F6N8"/>
<dbReference type="PANTHER" id="PTHR30189">
    <property type="entry name" value="LPS-ASSEMBLY PROTEIN"/>
    <property type="match status" value="1"/>
</dbReference>
<sequence>MAWSALILPATAAAQEIAEQQTNAEAGLPEETSEQSSPEASDNEREVEFSADTISYDSEADVVTASGDVIMRRKGQLLRAETIIWDRKSGAVTADGNVRIIDEQGAVLYGDNITLTEDVREGVIQNILLVLDEGGRIVANQGQRDGSEIILNEAAYTACAVQDSEGCPKSPSWQIKAVRVAYDEEDKTVRYEGARLELFGLPLIPLPGFSHPIDERNRSGLLVPNGRISQANGLEYSQPYYFALAPNRDLTVTPYVFSDVLPMLQTEYRALTERGAYQLTGYATASSRIPVGSREPLSSEEDFRGYFDGVGNFQLDENWNISSSIRVATDRTFLRRYDISRDDRLRSTFRAERIDSDSYFSLQGWATQTLRVDDPQGQVPIALPIVDFRQRMDDPVAGGQFEFRVNSLAIARTEGQDTQRAFASAQWDLRRVTPGGQLVTLTAYGRGDVYNSDENALTQTLVYRGTEGFQARAIGSVAADFQWPFVGKAFGGTQTLTPRVQLVATTPGQNDDIPNEDARAIELEASNLFALNRLPGFDRVEDGLRVVYGLDWNLQRPGLRIDANIGQSYRFNNKSDVIPEGTGLAEQTSDITGRTDVRFRDIVKFSHRYRLDKGNLSLRRNEIDATIGSRRTYFQVGYLRLNRDIGEEIEDLQDREELRVAGRVQLDQYWSVFGSGIFDLTDAQEDPTNFSDGFEPLRTRLGIAYDDDCISLGLTWRRDFVSIGDAPRGDSFLLRFRLRNLGI</sequence>
<comment type="subunit">
    <text evidence="1">Component of the lipopolysaccharide transport and assembly complex.</text>
</comment>
<keyword evidence="1" id="KW-0732">Signal</keyword>
<dbReference type="RefSeq" id="WP_317080494.1">
    <property type="nucleotide sequence ID" value="NZ_CP136594.1"/>
</dbReference>
<dbReference type="InterPro" id="IPR020889">
    <property type="entry name" value="LipoPS_assembly_LptD"/>
</dbReference>
<dbReference type="EMBL" id="CP136594">
    <property type="protein sequence ID" value="WOE74257.1"/>
    <property type="molecule type" value="Genomic_DNA"/>
</dbReference>
<evidence type="ECO:0000259" key="3">
    <source>
        <dbReference type="Pfam" id="PF04453"/>
    </source>
</evidence>
<evidence type="ECO:0000313" key="4">
    <source>
        <dbReference type="EMBL" id="WOE74257.1"/>
    </source>
</evidence>
<evidence type="ECO:0000256" key="1">
    <source>
        <dbReference type="HAMAP-Rule" id="MF_01411"/>
    </source>
</evidence>
<reference evidence="4 5" key="1">
    <citation type="submission" date="2023-10" db="EMBL/GenBank/DDBJ databases">
        <title>Complete genome sequence of a Sphingomonadaceae bacterium.</title>
        <authorList>
            <person name="Yan C."/>
        </authorList>
    </citation>
    <scope>NUCLEOTIDE SEQUENCE [LARGE SCALE GENOMIC DNA]</scope>
    <source>
        <strain evidence="4 5">SCSIO 66989</strain>
    </source>
</reference>
<comment type="subcellular location">
    <subcellularLocation>
        <location evidence="1">Cell outer membrane</location>
    </subcellularLocation>
</comment>
<dbReference type="Pfam" id="PF04453">
    <property type="entry name" value="LptD"/>
    <property type="match status" value="1"/>
</dbReference>
<dbReference type="Proteomes" id="UP001302429">
    <property type="component" value="Chromosome"/>
</dbReference>
<name>A0AA97F6N8_9SPHN</name>
<dbReference type="GO" id="GO:0015920">
    <property type="term" value="P:lipopolysaccharide transport"/>
    <property type="evidence" value="ECO:0007669"/>
    <property type="project" value="InterPro"/>
</dbReference>
<dbReference type="HAMAP" id="MF_01411">
    <property type="entry name" value="LPS_assembly_LptD"/>
    <property type="match status" value="1"/>
</dbReference>
<keyword evidence="5" id="KW-1185">Reference proteome</keyword>
<feature type="domain" description="LptD C-terminal" evidence="3">
    <location>
        <begin position="303"/>
        <end position="670"/>
    </location>
</feature>
<proteinExistence type="inferred from homology"/>